<dbReference type="InterPro" id="IPR007813">
    <property type="entry name" value="PilN"/>
</dbReference>
<evidence type="ECO:0000313" key="3">
    <source>
        <dbReference type="EMBL" id="MDF2953178.1"/>
    </source>
</evidence>
<dbReference type="AlphaFoldDB" id="A0AAE3P4K0"/>
<protein>
    <recommendedName>
        <fullName evidence="5">Type IV pilus assembly protein PilN</fullName>
    </recommendedName>
</protein>
<keyword evidence="1" id="KW-0175">Coiled coil</keyword>
<sequence length="179" mass="20871">MIIKFNLLPKKEPVKLEEVKKKYVFLRTFLIVFIVVITTIVVEGFRLGYTLKSLKEEKIKKEKKLAEYKKIAQKVKFLEKETEEIKKRISTIINLKKTQGKGLQKLEVLLENIGRNKIVLTELSIEPSKAEMNGVSSDLKNIANYLKNLENRRDIIKEVSLRKTEKKEAYIEFKAGVLF</sequence>
<feature type="coiled-coil region" evidence="1">
    <location>
        <begin position="51"/>
        <end position="88"/>
    </location>
</feature>
<organism evidence="3 4">
    <name type="scientific">Candidatus Thermodesulfobacterium syntrophicum</name>
    <dbReference type="NCBI Taxonomy" id="3060442"/>
    <lineage>
        <taxon>Bacteria</taxon>
        <taxon>Pseudomonadati</taxon>
        <taxon>Thermodesulfobacteriota</taxon>
        <taxon>Thermodesulfobacteria</taxon>
        <taxon>Thermodesulfobacteriales</taxon>
        <taxon>Thermodesulfobacteriaceae</taxon>
        <taxon>Thermodesulfobacterium</taxon>
    </lineage>
</organism>
<gene>
    <name evidence="3" type="ORF">OD816_000423</name>
</gene>
<reference evidence="3" key="1">
    <citation type="submission" date="2022-11" db="EMBL/GenBank/DDBJ databases">
        <title>Candidatus Alkanophaga archaea from heated hydrothermal vent sediment oxidize petroleum alkanes.</title>
        <authorList>
            <person name="Zehnle H."/>
            <person name="Laso-Perez R."/>
            <person name="Lipp J."/>
            <person name="Teske A."/>
            <person name="Wegener G."/>
        </authorList>
    </citation>
    <scope>NUCLEOTIDE SEQUENCE</scope>
    <source>
        <strain evidence="3">MCA70</strain>
    </source>
</reference>
<evidence type="ECO:0008006" key="5">
    <source>
        <dbReference type="Google" id="ProtNLM"/>
    </source>
</evidence>
<keyword evidence="2" id="KW-0812">Transmembrane</keyword>
<evidence type="ECO:0000256" key="1">
    <source>
        <dbReference type="SAM" id="Coils"/>
    </source>
</evidence>
<accession>A0AAE3P4K0</accession>
<keyword evidence="2" id="KW-0472">Membrane</keyword>
<evidence type="ECO:0000256" key="2">
    <source>
        <dbReference type="SAM" id="Phobius"/>
    </source>
</evidence>
<evidence type="ECO:0000313" key="4">
    <source>
        <dbReference type="Proteomes" id="UP001144110"/>
    </source>
</evidence>
<dbReference type="EMBL" id="JAPHEG010000002">
    <property type="protein sequence ID" value="MDF2953178.1"/>
    <property type="molecule type" value="Genomic_DNA"/>
</dbReference>
<comment type="caution">
    <text evidence="3">The sequence shown here is derived from an EMBL/GenBank/DDBJ whole genome shotgun (WGS) entry which is preliminary data.</text>
</comment>
<dbReference type="Pfam" id="PF05137">
    <property type="entry name" value="PilN"/>
    <property type="match status" value="1"/>
</dbReference>
<feature type="transmembrane region" description="Helical" evidence="2">
    <location>
        <begin position="24"/>
        <end position="45"/>
    </location>
</feature>
<dbReference type="Proteomes" id="UP001144110">
    <property type="component" value="Unassembled WGS sequence"/>
</dbReference>
<proteinExistence type="predicted"/>
<name>A0AAE3P4K0_9BACT</name>
<keyword evidence="2" id="KW-1133">Transmembrane helix</keyword>